<keyword evidence="6" id="KW-0752">Steroid biosynthesis</keyword>
<dbReference type="GO" id="GO:0090524">
    <property type="term" value="F:cytochrome-b5 reductase activity, acting on NADH"/>
    <property type="evidence" value="ECO:0007669"/>
    <property type="project" value="UniProtKB-EC"/>
</dbReference>
<feature type="binding site" evidence="12">
    <location>
        <position position="130"/>
    </location>
    <ligand>
        <name>FAD</name>
        <dbReference type="ChEBI" id="CHEBI:57692"/>
    </ligand>
</feature>
<dbReference type="InterPro" id="IPR017927">
    <property type="entry name" value="FAD-bd_FR_type"/>
</dbReference>
<evidence type="ECO:0000256" key="11">
    <source>
        <dbReference type="ARBA" id="ARBA00023221"/>
    </source>
</evidence>
<evidence type="ECO:0000256" key="7">
    <source>
        <dbReference type="ARBA" id="ARBA00023002"/>
    </source>
</evidence>
<dbReference type="PANTHER" id="PTHR19370:SF185">
    <property type="entry name" value="NADH-CYTOCHROME B5 REDUCTASE"/>
    <property type="match status" value="1"/>
</dbReference>
<comment type="caution">
    <text evidence="16">The sequence shown here is derived from an EMBL/GenBank/DDBJ whole genome shotgun (WGS) entry which is preliminary data.</text>
</comment>
<evidence type="ECO:0000256" key="2">
    <source>
        <dbReference type="ARBA" id="ARBA00006105"/>
    </source>
</evidence>
<feature type="binding site" evidence="12">
    <location>
        <position position="98"/>
    </location>
    <ligand>
        <name>FAD</name>
        <dbReference type="ChEBI" id="CHEBI:57692"/>
    </ligand>
</feature>
<keyword evidence="14" id="KW-0812">Transmembrane</keyword>
<dbReference type="FunFam" id="2.40.30.10:FF:000021">
    <property type="entry name" value="NADH-cytochrome b5 reductase"/>
    <property type="match status" value="1"/>
</dbReference>
<evidence type="ECO:0000256" key="14">
    <source>
        <dbReference type="SAM" id="Phobius"/>
    </source>
</evidence>
<keyword evidence="6" id="KW-0443">Lipid metabolism</keyword>
<keyword evidence="8" id="KW-0756">Sterol biosynthesis</keyword>
<protein>
    <recommendedName>
        <fullName evidence="13">NADH-cytochrome b5 reductase</fullName>
        <ecNumber evidence="13">1.6.2.2</ecNumber>
    </recommendedName>
</protein>
<dbReference type="FunFam" id="3.40.50.80:FF:000005">
    <property type="entry name" value="NADH-cytochrome b5 reductase"/>
    <property type="match status" value="1"/>
</dbReference>
<dbReference type="PANTHER" id="PTHR19370">
    <property type="entry name" value="NADH-CYTOCHROME B5 REDUCTASE"/>
    <property type="match status" value="1"/>
</dbReference>
<evidence type="ECO:0000256" key="13">
    <source>
        <dbReference type="RuleBase" id="RU361226"/>
    </source>
</evidence>
<dbReference type="InterPro" id="IPR017938">
    <property type="entry name" value="Riboflavin_synthase-like_b-brl"/>
</dbReference>
<dbReference type="InterPro" id="IPR008333">
    <property type="entry name" value="Cbr1-like_FAD-bd_dom"/>
</dbReference>
<feature type="transmembrane region" description="Helical" evidence="14">
    <location>
        <begin position="12"/>
        <end position="30"/>
    </location>
</feature>
<keyword evidence="5 12" id="KW-0274">FAD</keyword>
<feature type="binding site" evidence="12">
    <location>
        <position position="115"/>
    </location>
    <ligand>
        <name>FAD</name>
        <dbReference type="ChEBI" id="CHEBI:57692"/>
    </ligand>
</feature>
<feature type="binding site" evidence="12">
    <location>
        <position position="96"/>
    </location>
    <ligand>
        <name>FAD</name>
        <dbReference type="ChEBI" id="CHEBI:57692"/>
    </ligand>
</feature>
<evidence type="ECO:0000256" key="5">
    <source>
        <dbReference type="ARBA" id="ARBA00022827"/>
    </source>
</evidence>
<dbReference type="EMBL" id="JAWZYT010001536">
    <property type="protein sequence ID" value="KAK4311286.1"/>
    <property type="molecule type" value="Genomic_DNA"/>
</dbReference>
<dbReference type="Pfam" id="PF00970">
    <property type="entry name" value="FAD_binding_6"/>
    <property type="match status" value="1"/>
</dbReference>
<feature type="binding site" evidence="12">
    <location>
        <position position="132"/>
    </location>
    <ligand>
        <name>FAD</name>
        <dbReference type="ChEBI" id="CHEBI:57692"/>
    </ligand>
</feature>
<evidence type="ECO:0000259" key="15">
    <source>
        <dbReference type="PROSITE" id="PS51384"/>
    </source>
</evidence>
<evidence type="ECO:0000256" key="3">
    <source>
        <dbReference type="ARBA" id="ARBA00022516"/>
    </source>
</evidence>
<comment type="cofactor">
    <cofactor evidence="1 12 13">
        <name>FAD</name>
        <dbReference type="ChEBI" id="CHEBI:57692"/>
    </cofactor>
</comment>
<feature type="binding site" evidence="12">
    <location>
        <position position="113"/>
    </location>
    <ligand>
        <name>FAD</name>
        <dbReference type="ChEBI" id="CHEBI:57692"/>
    </ligand>
</feature>
<feature type="domain" description="FAD-binding FR-type" evidence="15">
    <location>
        <begin position="44"/>
        <end position="156"/>
    </location>
</feature>
<dbReference type="Gene3D" id="2.40.30.10">
    <property type="entry name" value="Translation factors"/>
    <property type="match status" value="1"/>
</dbReference>
<feature type="binding site" evidence="12">
    <location>
        <position position="118"/>
    </location>
    <ligand>
        <name>FAD</name>
        <dbReference type="ChEBI" id="CHEBI:57692"/>
    </ligand>
</feature>
<evidence type="ECO:0000256" key="4">
    <source>
        <dbReference type="ARBA" id="ARBA00022630"/>
    </source>
</evidence>
<dbReference type="GO" id="GO:0016126">
    <property type="term" value="P:sterol biosynthetic process"/>
    <property type="evidence" value="ECO:0007669"/>
    <property type="project" value="UniProtKB-KW"/>
</dbReference>
<dbReference type="AlphaFoldDB" id="A0AAE1U816"/>
<dbReference type="CDD" id="cd06183">
    <property type="entry name" value="cyt_b5_reduct_like"/>
    <property type="match status" value="1"/>
</dbReference>
<dbReference type="InterPro" id="IPR001433">
    <property type="entry name" value="OxRdtase_FAD/NAD-bd"/>
</dbReference>
<evidence type="ECO:0000256" key="8">
    <source>
        <dbReference type="ARBA" id="ARBA00023011"/>
    </source>
</evidence>
<dbReference type="InterPro" id="IPR001709">
    <property type="entry name" value="Flavoprot_Pyr_Nucl_cyt_Rdtase"/>
</dbReference>
<evidence type="ECO:0000256" key="6">
    <source>
        <dbReference type="ARBA" id="ARBA00022955"/>
    </source>
</evidence>
<sequence length="305" mass="33966">MTEWMDVQTIPLVVGLVVVVGTAIATKLYLSRRRGPPRLLQDSTVKYPLKLVEKEELTHDTRRLRFKLPSPDHVLGLPVGQHIYVSGRIGGQLVVRPYTPVSSDNTTGYMELVIKVYFKNVHPKFPDGGKMSQHLESLQVGETIEVRGPAGLLQYMGRGVFAIRPDKKSAPALFTASKVNMIAGGTGITPMLQLVHEVCRDPADTTQLALLFANQTEADILCRDELEEVKTRHPSQFKLWYTVDRPTEGWQYSSGFVSAEMISEHLYPPGESTLVLMCGPPPMINFACNPNLDKLGFIPATRFSY</sequence>
<dbReference type="Gene3D" id="3.40.50.80">
    <property type="entry name" value="Nucleotide-binding domain of ferredoxin-NADP reductase (FNR) module"/>
    <property type="match status" value="1"/>
</dbReference>
<name>A0AAE1U816_9EUCA</name>
<gene>
    <name evidence="16" type="ORF">Pmani_017195</name>
</gene>
<reference evidence="16" key="1">
    <citation type="submission" date="2023-11" db="EMBL/GenBank/DDBJ databases">
        <title>Genome assemblies of two species of porcelain crab, Petrolisthes cinctipes and Petrolisthes manimaculis (Anomura: Porcellanidae).</title>
        <authorList>
            <person name="Angst P."/>
        </authorList>
    </citation>
    <scope>NUCLEOTIDE SEQUENCE</scope>
    <source>
        <strain evidence="16">PB745_02</strain>
        <tissue evidence="16">Gill</tissue>
    </source>
</reference>
<comment type="catalytic activity">
    <reaction evidence="13">
        <text>2 Fe(III)-[cytochrome b5] + NADH = 2 Fe(II)-[cytochrome b5] + NAD(+) + H(+)</text>
        <dbReference type="Rhea" id="RHEA:46680"/>
        <dbReference type="Rhea" id="RHEA-COMP:10438"/>
        <dbReference type="Rhea" id="RHEA-COMP:10439"/>
        <dbReference type="ChEBI" id="CHEBI:15378"/>
        <dbReference type="ChEBI" id="CHEBI:29033"/>
        <dbReference type="ChEBI" id="CHEBI:29034"/>
        <dbReference type="ChEBI" id="CHEBI:57540"/>
        <dbReference type="ChEBI" id="CHEBI:57945"/>
        <dbReference type="EC" id="1.6.2.2"/>
    </reaction>
</comment>
<accession>A0AAE1U816</accession>
<organism evidence="16 17">
    <name type="scientific">Petrolisthes manimaculis</name>
    <dbReference type="NCBI Taxonomy" id="1843537"/>
    <lineage>
        <taxon>Eukaryota</taxon>
        <taxon>Metazoa</taxon>
        <taxon>Ecdysozoa</taxon>
        <taxon>Arthropoda</taxon>
        <taxon>Crustacea</taxon>
        <taxon>Multicrustacea</taxon>
        <taxon>Malacostraca</taxon>
        <taxon>Eumalacostraca</taxon>
        <taxon>Eucarida</taxon>
        <taxon>Decapoda</taxon>
        <taxon>Pleocyemata</taxon>
        <taxon>Anomura</taxon>
        <taxon>Galatheoidea</taxon>
        <taxon>Porcellanidae</taxon>
        <taxon>Petrolisthes</taxon>
    </lineage>
</organism>
<keyword evidence="3" id="KW-0444">Lipid biosynthesis</keyword>
<evidence type="ECO:0000313" key="16">
    <source>
        <dbReference type="EMBL" id="KAK4311286.1"/>
    </source>
</evidence>
<dbReference type="SUPFAM" id="SSF63380">
    <property type="entry name" value="Riboflavin synthase domain-like"/>
    <property type="match status" value="1"/>
</dbReference>
<proteinExistence type="inferred from homology"/>
<keyword evidence="11" id="KW-0753">Steroid metabolism</keyword>
<dbReference type="InterPro" id="IPR039261">
    <property type="entry name" value="FNR_nucleotide-bd"/>
</dbReference>
<dbReference type="GO" id="GO:0071949">
    <property type="term" value="F:FAD binding"/>
    <property type="evidence" value="ECO:0007669"/>
    <property type="project" value="TreeGrafter"/>
</dbReference>
<evidence type="ECO:0000256" key="1">
    <source>
        <dbReference type="ARBA" id="ARBA00001974"/>
    </source>
</evidence>
<dbReference type="InterPro" id="IPR001834">
    <property type="entry name" value="CBR-like"/>
</dbReference>
<keyword evidence="9 13" id="KW-0520">NAD</keyword>
<keyword evidence="7 13" id="KW-0560">Oxidoreductase</keyword>
<dbReference type="PROSITE" id="PS51384">
    <property type="entry name" value="FAD_FR"/>
    <property type="match status" value="1"/>
</dbReference>
<keyword evidence="4 12" id="KW-0285">Flavoprotein</keyword>
<keyword evidence="14" id="KW-0472">Membrane</keyword>
<dbReference type="Pfam" id="PF00175">
    <property type="entry name" value="NAD_binding_1"/>
    <property type="match status" value="1"/>
</dbReference>
<keyword evidence="14" id="KW-1133">Transmembrane helix</keyword>
<evidence type="ECO:0000256" key="10">
    <source>
        <dbReference type="ARBA" id="ARBA00023166"/>
    </source>
</evidence>
<feature type="binding site" evidence="12">
    <location>
        <position position="131"/>
    </location>
    <ligand>
        <name>FAD</name>
        <dbReference type="ChEBI" id="CHEBI:57692"/>
    </ligand>
</feature>
<comment type="similarity">
    <text evidence="2 13">Belongs to the flavoprotein pyridine nucleotide cytochrome reductase family.</text>
</comment>
<keyword evidence="10" id="KW-1207">Sterol metabolism</keyword>
<evidence type="ECO:0000256" key="12">
    <source>
        <dbReference type="PIRSR" id="PIRSR601834-1"/>
    </source>
</evidence>
<dbReference type="PRINTS" id="PR00406">
    <property type="entry name" value="CYTB5RDTASE"/>
</dbReference>
<dbReference type="SUPFAM" id="SSF52343">
    <property type="entry name" value="Ferredoxin reductase-like, C-terminal NADP-linked domain"/>
    <property type="match status" value="1"/>
</dbReference>
<feature type="binding site" evidence="12">
    <location>
        <position position="97"/>
    </location>
    <ligand>
        <name>FAD</name>
        <dbReference type="ChEBI" id="CHEBI:57692"/>
    </ligand>
</feature>
<evidence type="ECO:0000256" key="9">
    <source>
        <dbReference type="ARBA" id="ARBA00023027"/>
    </source>
</evidence>
<keyword evidence="17" id="KW-1185">Reference proteome</keyword>
<dbReference type="Proteomes" id="UP001292094">
    <property type="component" value="Unassembled WGS sequence"/>
</dbReference>
<feature type="binding site" evidence="12">
    <location>
        <position position="189"/>
    </location>
    <ligand>
        <name>FAD</name>
        <dbReference type="ChEBI" id="CHEBI:57692"/>
    </ligand>
</feature>
<evidence type="ECO:0000313" key="17">
    <source>
        <dbReference type="Proteomes" id="UP001292094"/>
    </source>
</evidence>
<dbReference type="EC" id="1.6.2.2" evidence="13"/>
<dbReference type="GO" id="GO:0005739">
    <property type="term" value="C:mitochondrion"/>
    <property type="evidence" value="ECO:0007669"/>
    <property type="project" value="TreeGrafter"/>
</dbReference>
<dbReference type="PRINTS" id="PR00371">
    <property type="entry name" value="FPNCR"/>
</dbReference>